<organism evidence="1 2">
    <name type="scientific">Geodia barretti</name>
    <name type="common">Barrett's horny sponge</name>
    <dbReference type="NCBI Taxonomy" id="519541"/>
    <lineage>
        <taxon>Eukaryota</taxon>
        <taxon>Metazoa</taxon>
        <taxon>Porifera</taxon>
        <taxon>Demospongiae</taxon>
        <taxon>Heteroscleromorpha</taxon>
        <taxon>Tetractinellida</taxon>
        <taxon>Astrophorina</taxon>
        <taxon>Geodiidae</taxon>
        <taxon>Geodia</taxon>
    </lineage>
</organism>
<comment type="caution">
    <text evidence="1">The sequence shown here is derived from an EMBL/GenBank/DDBJ whole genome shotgun (WGS) entry which is preliminary data.</text>
</comment>
<keyword evidence="2" id="KW-1185">Reference proteome</keyword>
<name>A0AA35R4U8_GEOBA</name>
<dbReference type="Proteomes" id="UP001174909">
    <property type="component" value="Unassembled WGS sequence"/>
</dbReference>
<gene>
    <name evidence="1" type="ORF">GBAR_LOCUS3905</name>
</gene>
<protein>
    <submittedName>
        <fullName evidence="1">Uncharacterized protein</fullName>
    </submittedName>
</protein>
<dbReference type="AlphaFoldDB" id="A0AA35R4U8"/>
<evidence type="ECO:0000313" key="1">
    <source>
        <dbReference type="EMBL" id="CAI8004376.1"/>
    </source>
</evidence>
<evidence type="ECO:0000313" key="2">
    <source>
        <dbReference type="Proteomes" id="UP001174909"/>
    </source>
</evidence>
<accession>A0AA35R4U8</accession>
<reference evidence="1" key="1">
    <citation type="submission" date="2023-03" db="EMBL/GenBank/DDBJ databases">
        <authorList>
            <person name="Steffen K."/>
            <person name="Cardenas P."/>
        </authorList>
    </citation>
    <scope>NUCLEOTIDE SEQUENCE</scope>
</reference>
<dbReference type="EMBL" id="CASHTH010000558">
    <property type="protein sequence ID" value="CAI8004376.1"/>
    <property type="molecule type" value="Genomic_DNA"/>
</dbReference>
<proteinExistence type="predicted"/>
<sequence>MSLRDIVVVPVEGTAGSECSNDSGCTG</sequence>